<reference evidence="3 4" key="1">
    <citation type="journal article" date="2019" name="Int. J. Syst. Evol. Microbiol.">
        <title>The Global Catalogue of Microorganisms (GCM) 10K type strain sequencing project: providing services to taxonomists for standard genome sequencing and annotation.</title>
        <authorList>
            <consortium name="The Broad Institute Genomics Platform"/>
            <consortium name="The Broad Institute Genome Sequencing Center for Infectious Disease"/>
            <person name="Wu L."/>
            <person name="Ma J."/>
        </authorList>
    </citation>
    <scope>NUCLEOTIDE SEQUENCE [LARGE SCALE GENOMIC DNA]</scope>
    <source>
        <strain evidence="3 4">JCM 15395</strain>
    </source>
</reference>
<dbReference type="PROSITE" id="PS50206">
    <property type="entry name" value="RHODANESE_3"/>
    <property type="match status" value="1"/>
</dbReference>
<dbReference type="SUPFAM" id="SSF56281">
    <property type="entry name" value="Metallo-hydrolase/oxidoreductase"/>
    <property type="match status" value="1"/>
</dbReference>
<proteinExistence type="predicted"/>
<evidence type="ECO:0000256" key="1">
    <source>
        <dbReference type="SAM" id="MobiDB-lite"/>
    </source>
</evidence>
<dbReference type="Pfam" id="PF00581">
    <property type="entry name" value="Rhodanese"/>
    <property type="match status" value="1"/>
</dbReference>
<dbReference type="InterPro" id="IPR001279">
    <property type="entry name" value="Metallo-B-lactamas"/>
</dbReference>
<evidence type="ECO:0000259" key="2">
    <source>
        <dbReference type="PROSITE" id="PS50206"/>
    </source>
</evidence>
<dbReference type="PANTHER" id="PTHR43084:SF7">
    <property type="entry name" value="BETA-LACTAMASE DOMAIN PROTEIN"/>
    <property type="match status" value="1"/>
</dbReference>
<dbReference type="Pfam" id="PF00753">
    <property type="entry name" value="Lactamase_B"/>
    <property type="match status" value="1"/>
</dbReference>
<feature type="domain" description="Rhodanese" evidence="2">
    <location>
        <begin position="16"/>
        <end position="112"/>
    </location>
</feature>
<name>A0ABN1G034_9BACI</name>
<gene>
    <name evidence="3" type="ORF">GCM10009001_17690</name>
</gene>
<organism evidence="3 4">
    <name type="scientific">Virgibacillus siamensis</name>
    <dbReference type="NCBI Taxonomy" id="480071"/>
    <lineage>
        <taxon>Bacteria</taxon>
        <taxon>Bacillati</taxon>
        <taxon>Bacillota</taxon>
        <taxon>Bacilli</taxon>
        <taxon>Bacillales</taxon>
        <taxon>Bacillaceae</taxon>
        <taxon>Virgibacillus</taxon>
    </lineage>
</organism>
<dbReference type="InterPro" id="IPR001763">
    <property type="entry name" value="Rhodanese-like_dom"/>
</dbReference>
<dbReference type="SMART" id="SM00450">
    <property type="entry name" value="RHOD"/>
    <property type="match status" value="1"/>
</dbReference>
<feature type="compositionally biased region" description="Basic and acidic residues" evidence="1">
    <location>
        <begin position="356"/>
        <end position="366"/>
    </location>
</feature>
<dbReference type="Gene3D" id="3.60.15.10">
    <property type="entry name" value="Ribonuclease Z/Hydroxyacylglutathione hydrolase-like"/>
    <property type="match status" value="1"/>
</dbReference>
<dbReference type="EMBL" id="BAAADS010000012">
    <property type="protein sequence ID" value="GAA0601407.1"/>
    <property type="molecule type" value="Genomic_DNA"/>
</dbReference>
<feature type="region of interest" description="Disordered" evidence="1">
    <location>
        <begin position="338"/>
        <end position="376"/>
    </location>
</feature>
<dbReference type="RefSeq" id="WP_343812222.1">
    <property type="nucleotide sequence ID" value="NZ_BAAADS010000012.1"/>
</dbReference>
<dbReference type="InterPro" id="IPR036873">
    <property type="entry name" value="Rhodanese-like_dom_sf"/>
</dbReference>
<sequence length="376" mass="42530">MTKSITTKELAKRIVNREKMLLLDVRNKDEFDNWKIEGDSVEIINEPYFNLLDGVDAIADKINKDQEVIVVCAKGGSSKMVRDLMEEEGFTNVYDLEGGMKSWSEHLEPIKIKDLNDGGALYQFVRLGKGCLSYMVVSNEKAAVIDANRMTNIYEKFAEKKNVSIEYTVDTHLHADHISGSRQLAENSGATYLFPPKDAEEVMFDYTPLQEGNDLAVGKTTIEVQPIYSPGHTFGSTSLIIDDKYLLTGDILFVKSIGRPDLAGKAEEWVGYLHETLYSRYKELSKDLIVLPAHYSFVEELGEDGSVQARLGDLYERNSSLRVEDEQGFRKMVTENLPLQPNEHDNIRQTNMGKMNPEEEKQREMETGPNRCAVHG</sequence>
<dbReference type="InterPro" id="IPR044528">
    <property type="entry name" value="POD-like_MBL-fold"/>
</dbReference>
<dbReference type="Gene3D" id="3.40.250.10">
    <property type="entry name" value="Rhodanese-like domain"/>
    <property type="match status" value="1"/>
</dbReference>
<dbReference type="InterPro" id="IPR036866">
    <property type="entry name" value="RibonucZ/Hydroxyglut_hydro"/>
</dbReference>
<evidence type="ECO:0000313" key="4">
    <source>
        <dbReference type="Proteomes" id="UP001500866"/>
    </source>
</evidence>
<protein>
    <submittedName>
        <fullName evidence="3">MBL fold metallo-hydrolase</fullName>
    </submittedName>
</protein>
<accession>A0ABN1G034</accession>
<dbReference type="SMART" id="SM00849">
    <property type="entry name" value="Lactamase_B"/>
    <property type="match status" value="1"/>
</dbReference>
<dbReference type="PANTHER" id="PTHR43084">
    <property type="entry name" value="PERSULFIDE DIOXYGENASE ETHE1"/>
    <property type="match status" value="1"/>
</dbReference>
<dbReference type="CDD" id="cd07724">
    <property type="entry name" value="POD-like_MBL-fold"/>
    <property type="match status" value="1"/>
</dbReference>
<dbReference type="Proteomes" id="UP001500866">
    <property type="component" value="Unassembled WGS sequence"/>
</dbReference>
<dbReference type="SUPFAM" id="SSF52821">
    <property type="entry name" value="Rhodanese/Cell cycle control phosphatase"/>
    <property type="match status" value="1"/>
</dbReference>
<dbReference type="InterPro" id="IPR051682">
    <property type="entry name" value="Mito_Persulfide_Diox"/>
</dbReference>
<evidence type="ECO:0000313" key="3">
    <source>
        <dbReference type="EMBL" id="GAA0601407.1"/>
    </source>
</evidence>
<keyword evidence="4" id="KW-1185">Reference proteome</keyword>
<comment type="caution">
    <text evidence="3">The sequence shown here is derived from an EMBL/GenBank/DDBJ whole genome shotgun (WGS) entry which is preliminary data.</text>
</comment>